<dbReference type="InterPro" id="IPR000160">
    <property type="entry name" value="GGDEF_dom"/>
</dbReference>
<dbReference type="PROSITE" id="PS50885">
    <property type="entry name" value="HAMP"/>
    <property type="match status" value="1"/>
</dbReference>
<evidence type="ECO:0000313" key="6">
    <source>
        <dbReference type="Proteomes" id="UP000254326"/>
    </source>
</evidence>
<dbReference type="EMBL" id="QKRA01000005">
    <property type="protein sequence ID" value="RDL43842.1"/>
    <property type="molecule type" value="Genomic_DNA"/>
</dbReference>
<dbReference type="Pfam" id="PF00563">
    <property type="entry name" value="EAL"/>
    <property type="match status" value="1"/>
</dbReference>
<reference evidence="5 6" key="1">
    <citation type="submission" date="2018-06" db="EMBL/GenBank/DDBJ databases">
        <title>Marinomonas sp. YLB-05 draft genome sequence.</title>
        <authorList>
            <person name="Yu L."/>
            <person name="Tang X."/>
        </authorList>
    </citation>
    <scope>NUCLEOTIDE SEQUENCE [LARGE SCALE GENOMIC DNA]</scope>
    <source>
        <strain evidence="5 6">YLB-05</strain>
    </source>
</reference>
<dbReference type="CDD" id="cd01948">
    <property type="entry name" value="EAL"/>
    <property type="match status" value="1"/>
</dbReference>
<dbReference type="SMART" id="SM00052">
    <property type="entry name" value="EAL"/>
    <property type="match status" value="1"/>
</dbReference>
<protein>
    <submittedName>
        <fullName evidence="5">GGDEF domain-containing protein</fullName>
    </submittedName>
</protein>
<dbReference type="GO" id="GO:0071111">
    <property type="term" value="F:cyclic-guanylate-specific phosphodiesterase activity"/>
    <property type="evidence" value="ECO:0007669"/>
    <property type="project" value="InterPro"/>
</dbReference>
<dbReference type="SUPFAM" id="SSF141868">
    <property type="entry name" value="EAL domain-like"/>
    <property type="match status" value="1"/>
</dbReference>
<dbReference type="PROSITE" id="PS50883">
    <property type="entry name" value="EAL"/>
    <property type="match status" value="1"/>
</dbReference>
<keyword evidence="1" id="KW-0812">Transmembrane</keyword>
<feature type="domain" description="EAL" evidence="2">
    <location>
        <begin position="409"/>
        <end position="655"/>
    </location>
</feature>
<accession>A0A370U7V6</accession>
<dbReference type="Gene3D" id="6.10.340.10">
    <property type="match status" value="1"/>
</dbReference>
<dbReference type="Gene3D" id="3.30.110.200">
    <property type="match status" value="1"/>
</dbReference>
<dbReference type="RefSeq" id="WP_115468327.1">
    <property type="nucleotide sequence ID" value="NZ_QKRA01000005.1"/>
</dbReference>
<keyword evidence="1" id="KW-0472">Membrane</keyword>
<dbReference type="InterPro" id="IPR042461">
    <property type="entry name" value="LapD_MoxY_peri_C"/>
</dbReference>
<evidence type="ECO:0000259" key="3">
    <source>
        <dbReference type="PROSITE" id="PS50885"/>
    </source>
</evidence>
<dbReference type="Pfam" id="PF16448">
    <property type="entry name" value="LapD_MoxY_N"/>
    <property type="match status" value="1"/>
</dbReference>
<dbReference type="PANTHER" id="PTHR33121:SF79">
    <property type="entry name" value="CYCLIC DI-GMP PHOSPHODIESTERASE PDED-RELATED"/>
    <property type="match status" value="1"/>
</dbReference>
<dbReference type="SMART" id="SM00267">
    <property type="entry name" value="GGDEF"/>
    <property type="match status" value="1"/>
</dbReference>
<dbReference type="NCBIfam" id="TIGR00254">
    <property type="entry name" value="GGDEF"/>
    <property type="match status" value="1"/>
</dbReference>
<comment type="caution">
    <text evidence="5">The sequence shown here is derived from an EMBL/GenBank/DDBJ whole genome shotgun (WGS) entry which is preliminary data.</text>
</comment>
<evidence type="ECO:0000313" key="5">
    <source>
        <dbReference type="EMBL" id="RDL43842.1"/>
    </source>
</evidence>
<dbReference type="InterPro" id="IPR001633">
    <property type="entry name" value="EAL_dom"/>
</dbReference>
<evidence type="ECO:0000259" key="4">
    <source>
        <dbReference type="PROSITE" id="PS50887"/>
    </source>
</evidence>
<dbReference type="Gene3D" id="3.20.20.450">
    <property type="entry name" value="EAL domain"/>
    <property type="match status" value="1"/>
</dbReference>
<dbReference type="SUPFAM" id="SSF55073">
    <property type="entry name" value="Nucleotide cyclase"/>
    <property type="match status" value="1"/>
</dbReference>
<dbReference type="Proteomes" id="UP000254326">
    <property type="component" value="Unassembled WGS sequence"/>
</dbReference>
<dbReference type="GO" id="GO:0007165">
    <property type="term" value="P:signal transduction"/>
    <property type="evidence" value="ECO:0007669"/>
    <property type="project" value="InterPro"/>
</dbReference>
<dbReference type="OrthoDB" id="5894408at2"/>
<dbReference type="PANTHER" id="PTHR33121">
    <property type="entry name" value="CYCLIC DI-GMP PHOSPHODIESTERASE PDEF"/>
    <property type="match status" value="1"/>
</dbReference>
<dbReference type="InterPro" id="IPR029787">
    <property type="entry name" value="Nucleotide_cyclase"/>
</dbReference>
<dbReference type="Pfam" id="PF00990">
    <property type="entry name" value="GGDEF"/>
    <property type="match status" value="1"/>
</dbReference>
<name>A0A370U7V6_9GAMM</name>
<dbReference type="Gene3D" id="3.30.70.270">
    <property type="match status" value="1"/>
</dbReference>
<gene>
    <name evidence="5" type="ORF">DN730_11700</name>
</gene>
<feature type="domain" description="HAMP" evidence="3">
    <location>
        <begin position="172"/>
        <end position="224"/>
    </location>
</feature>
<dbReference type="AlphaFoldDB" id="A0A370U7V6"/>
<dbReference type="InterPro" id="IPR035919">
    <property type="entry name" value="EAL_sf"/>
</dbReference>
<evidence type="ECO:0000259" key="2">
    <source>
        <dbReference type="PROSITE" id="PS50883"/>
    </source>
</evidence>
<evidence type="ECO:0000256" key="1">
    <source>
        <dbReference type="SAM" id="Phobius"/>
    </source>
</evidence>
<proteinExistence type="predicted"/>
<dbReference type="InterPro" id="IPR003660">
    <property type="entry name" value="HAMP_dom"/>
</dbReference>
<sequence length="655" mass="72524">MTLFRQLLLTVVLLLSLVLTVVMAINFQTTKDYLVNQLRSTTQDSATTLSMQISDYMALEDYASVESSVNAVFDSGYFSKVRIKVYATDNNIVRTNETKITGVPDWFIGLIDFEVPTASAVVSNGWTEMGQVYVTGSAGFGYYQLWQATRDLFLSFIFIGFISVVLGGVALRWLFKPLSQVEKQAEAIQQRRFVRMSDLPKTRELKSVVLSMNRMAEKLEKEFAAEAQAAQWLQAKAFKDPVSGLGNRNFFESQAKAHFDDTDRSFDGLVLVNLLDLAKLNNERGYEAADNFIRSAADVISDSILTRYSSATVARMSGADFVALIPNIDIDGLQSVVDDMMEGLKELAGSRTSYSEAVANIGAVLIDEDVDRSNAIAQTDAALRSAKMEGSNIAKVFDNEAGQQMAIGRLEWKRMLEYAIDQHSFTLRKQVVVSVDELNSAMQHELYASLDYQGKQYHAGYFIGLAEQFDLGEQVDQVIIQRVIEAVSSSSGDGIFAVNLSASAYAKLSFVSWLDKLLTSTPDTVKQRLAFEISEQSVLSSEDHSFVLAQTLKTHKVKLGIDNVGKQFSAFQYLQTLMPDYVKVDPSYTKLAVGKESESFFMHTLCKMFNSLNIEVIATGVETSEQVAILKGFDISGLQGFGIGRPVEFDGKPTS</sequence>
<feature type="domain" description="GGDEF" evidence="4">
    <location>
        <begin position="265"/>
        <end position="399"/>
    </location>
</feature>
<keyword evidence="1" id="KW-1133">Transmembrane helix</keyword>
<dbReference type="PROSITE" id="PS50887">
    <property type="entry name" value="GGDEF"/>
    <property type="match status" value="1"/>
</dbReference>
<dbReference type="InterPro" id="IPR032244">
    <property type="entry name" value="LapD_MoxY_N"/>
</dbReference>
<dbReference type="Gene3D" id="6.20.270.20">
    <property type="entry name" value="LapD/MoxY periplasmic domain"/>
    <property type="match status" value="1"/>
</dbReference>
<dbReference type="GO" id="GO:0016020">
    <property type="term" value="C:membrane"/>
    <property type="evidence" value="ECO:0007669"/>
    <property type="project" value="InterPro"/>
</dbReference>
<organism evidence="5 6">
    <name type="scientific">Marinomonas piezotolerans</name>
    <dbReference type="NCBI Taxonomy" id="2213058"/>
    <lineage>
        <taxon>Bacteria</taxon>
        <taxon>Pseudomonadati</taxon>
        <taxon>Pseudomonadota</taxon>
        <taxon>Gammaproteobacteria</taxon>
        <taxon>Oceanospirillales</taxon>
        <taxon>Oceanospirillaceae</taxon>
        <taxon>Marinomonas</taxon>
    </lineage>
</organism>
<keyword evidence="6" id="KW-1185">Reference proteome</keyword>
<dbReference type="InterPro" id="IPR050706">
    <property type="entry name" value="Cyclic-di-GMP_PDE-like"/>
</dbReference>
<dbReference type="InterPro" id="IPR043128">
    <property type="entry name" value="Rev_trsase/Diguanyl_cyclase"/>
</dbReference>
<feature type="transmembrane region" description="Helical" evidence="1">
    <location>
        <begin position="152"/>
        <end position="175"/>
    </location>
</feature>